<dbReference type="SUPFAM" id="SSF54403">
    <property type="entry name" value="Cystatin/monellin"/>
    <property type="match status" value="1"/>
</dbReference>
<accession>A0A6J1LUK7</accession>
<dbReference type="AlphaFoldDB" id="A0A6J1LUK7"/>
<dbReference type="Gene3D" id="3.10.450.10">
    <property type="match status" value="1"/>
</dbReference>
<evidence type="ECO:0000313" key="3">
    <source>
        <dbReference type="Proteomes" id="UP000504633"/>
    </source>
</evidence>
<dbReference type="GO" id="GO:0004869">
    <property type="term" value="F:cysteine-type endopeptidase inhibitor activity"/>
    <property type="evidence" value="ECO:0007669"/>
    <property type="project" value="InterPro"/>
</dbReference>
<dbReference type="InterPro" id="IPR000010">
    <property type="entry name" value="Cystatin_dom"/>
</dbReference>
<dbReference type="Pfam" id="PF00031">
    <property type="entry name" value="Cystatin"/>
    <property type="match status" value="1"/>
</dbReference>
<dbReference type="PANTHER" id="PTHR12319">
    <property type="entry name" value="CYSTATIN-RELATED"/>
    <property type="match status" value="1"/>
</dbReference>
<dbReference type="InterPro" id="IPR018073">
    <property type="entry name" value="Prot_inh_cystat_CS"/>
</dbReference>
<dbReference type="PROSITE" id="PS00287">
    <property type="entry name" value="CYSTATIN"/>
    <property type="match status" value="1"/>
</dbReference>
<dbReference type="OMA" id="NIQITCE"/>
<feature type="domain" description="Cystatin" evidence="2">
    <location>
        <begin position="7"/>
        <end position="99"/>
    </location>
</feature>
<dbReference type="InterPro" id="IPR053128">
    <property type="entry name" value="Cystatin-like"/>
</dbReference>
<dbReference type="InterPro" id="IPR046350">
    <property type="entry name" value="Cystatin_sf"/>
</dbReference>
<sequence>MTEETERSYGGISKELQGDDLRYALDILNASLAKVSGMSDKPSFQVVKVKSVTSQVVAGMIYRYKVQLTQDDAIKESYVKIWSRPWLPENGTNMEIKQEGDDNVFEITF</sequence>
<dbReference type="SMART" id="SM00043">
    <property type="entry name" value="CY"/>
    <property type="match status" value="1"/>
</dbReference>
<dbReference type="PANTHER" id="PTHR12319:SF2">
    <property type="entry name" value="CYSTATIN-LIKE PROTEIN-RELATED"/>
    <property type="match status" value="1"/>
</dbReference>
<evidence type="ECO:0000259" key="2">
    <source>
        <dbReference type="SMART" id="SM00043"/>
    </source>
</evidence>
<evidence type="ECO:0000256" key="1">
    <source>
        <dbReference type="ARBA" id="ARBA00009403"/>
    </source>
</evidence>
<dbReference type="CDD" id="cd00042">
    <property type="entry name" value="CY"/>
    <property type="match status" value="1"/>
</dbReference>
<comment type="similarity">
    <text evidence="1">Belongs to the cystatin family.</text>
</comment>
<gene>
    <name evidence="4" type="primary">LOC111597213</name>
</gene>
<proteinExistence type="inferred from homology"/>
<organism evidence="3 4">
    <name type="scientific">Drosophila hydei</name>
    <name type="common">Fruit fly</name>
    <dbReference type="NCBI Taxonomy" id="7224"/>
    <lineage>
        <taxon>Eukaryota</taxon>
        <taxon>Metazoa</taxon>
        <taxon>Ecdysozoa</taxon>
        <taxon>Arthropoda</taxon>
        <taxon>Hexapoda</taxon>
        <taxon>Insecta</taxon>
        <taxon>Pterygota</taxon>
        <taxon>Neoptera</taxon>
        <taxon>Endopterygota</taxon>
        <taxon>Diptera</taxon>
        <taxon>Brachycera</taxon>
        <taxon>Muscomorpha</taxon>
        <taxon>Ephydroidea</taxon>
        <taxon>Drosophilidae</taxon>
        <taxon>Drosophila</taxon>
    </lineage>
</organism>
<evidence type="ECO:0000313" key="4">
    <source>
        <dbReference type="RefSeq" id="XP_023167555.2"/>
    </source>
</evidence>
<dbReference type="Proteomes" id="UP000504633">
    <property type="component" value="Unplaced"/>
</dbReference>
<dbReference type="RefSeq" id="XP_023167555.2">
    <property type="nucleotide sequence ID" value="XM_023311787.2"/>
</dbReference>
<dbReference type="GeneID" id="111597213"/>
<protein>
    <submittedName>
        <fullName evidence="4">Cystatin-like protein</fullName>
    </submittedName>
</protein>
<dbReference type="OrthoDB" id="6357437at2759"/>
<dbReference type="KEGG" id="dhe:111597213"/>
<keyword evidence="3" id="KW-1185">Reference proteome</keyword>
<name>A0A6J1LUK7_DROHY</name>
<reference evidence="4" key="1">
    <citation type="submission" date="2025-08" db="UniProtKB">
        <authorList>
            <consortium name="RefSeq"/>
        </authorList>
    </citation>
    <scope>IDENTIFICATION</scope>
    <source>
        <strain evidence="4">15085-1641.00</strain>
        <tissue evidence="4">Whole body</tissue>
    </source>
</reference>